<reference evidence="2" key="1">
    <citation type="journal article" date="2024" name="Proc. Natl. Acad. Sci. U.S.A.">
        <title>Extraordinary preservation of gene collinearity over three hundred million years revealed in homosporous lycophytes.</title>
        <authorList>
            <person name="Li C."/>
            <person name="Wickell D."/>
            <person name="Kuo L.Y."/>
            <person name="Chen X."/>
            <person name="Nie B."/>
            <person name="Liao X."/>
            <person name="Peng D."/>
            <person name="Ji J."/>
            <person name="Jenkins J."/>
            <person name="Williams M."/>
            <person name="Shu S."/>
            <person name="Plott C."/>
            <person name="Barry K."/>
            <person name="Rajasekar S."/>
            <person name="Grimwood J."/>
            <person name="Han X."/>
            <person name="Sun S."/>
            <person name="Hou Z."/>
            <person name="He W."/>
            <person name="Dai G."/>
            <person name="Sun C."/>
            <person name="Schmutz J."/>
            <person name="Leebens-Mack J.H."/>
            <person name="Li F.W."/>
            <person name="Wang L."/>
        </authorList>
    </citation>
    <scope>NUCLEOTIDE SEQUENCE [LARGE SCALE GENOMIC DNA]</scope>
    <source>
        <strain evidence="2">cv. PW_Plant_1</strain>
    </source>
</reference>
<keyword evidence="2" id="KW-1185">Reference proteome</keyword>
<accession>A0ACC2DFP4</accession>
<gene>
    <name evidence="1" type="ORF">O6H91_06G081700</name>
</gene>
<protein>
    <submittedName>
        <fullName evidence="1">Uncharacterized protein</fullName>
    </submittedName>
</protein>
<organism evidence="1 2">
    <name type="scientific">Diphasiastrum complanatum</name>
    <name type="common">Issler's clubmoss</name>
    <name type="synonym">Lycopodium complanatum</name>
    <dbReference type="NCBI Taxonomy" id="34168"/>
    <lineage>
        <taxon>Eukaryota</taxon>
        <taxon>Viridiplantae</taxon>
        <taxon>Streptophyta</taxon>
        <taxon>Embryophyta</taxon>
        <taxon>Tracheophyta</taxon>
        <taxon>Lycopodiopsida</taxon>
        <taxon>Lycopodiales</taxon>
        <taxon>Lycopodiaceae</taxon>
        <taxon>Lycopodioideae</taxon>
        <taxon>Diphasiastrum</taxon>
    </lineage>
</organism>
<evidence type="ECO:0000313" key="2">
    <source>
        <dbReference type="Proteomes" id="UP001162992"/>
    </source>
</evidence>
<sequence length="276" mass="30961">MAQDSVNAKSEMPEVAKPNCNIDPVYILRPAKMARRERGSRSNNQQPSEDVDVIASENNDSPRSPDRAVAVTNKKATLLKEIPSLLQTHDTELKQDDVSQAVKSSSGKLDRPCYYFQRGRCKKGARCQFVHERNRKKNQDSNKVGVPAEPGLSKREPTLLAKLLDGDIRKDKSHLLQCFRFFVNNCFLAEWPELPLKFFSWADVEVPSDFRELLVVAKSPESSNFSDVDSEEQLQSETSVLDEPNLQSVMPNACHPESEPVLEDGGESETELESIA</sequence>
<dbReference type="EMBL" id="CM055097">
    <property type="protein sequence ID" value="KAJ7553026.1"/>
    <property type="molecule type" value="Genomic_DNA"/>
</dbReference>
<proteinExistence type="predicted"/>
<dbReference type="Proteomes" id="UP001162992">
    <property type="component" value="Chromosome 6"/>
</dbReference>
<name>A0ACC2DFP4_DIPCM</name>
<comment type="caution">
    <text evidence="1">The sequence shown here is derived from an EMBL/GenBank/DDBJ whole genome shotgun (WGS) entry which is preliminary data.</text>
</comment>
<evidence type="ECO:0000313" key="1">
    <source>
        <dbReference type="EMBL" id="KAJ7553026.1"/>
    </source>
</evidence>